<dbReference type="EMBL" id="LMTZ01000107">
    <property type="protein sequence ID" value="KST65462.1"/>
    <property type="molecule type" value="Genomic_DNA"/>
</dbReference>
<comment type="caution">
    <text evidence="1">The sequence shown here is derived from an EMBL/GenBank/DDBJ whole genome shotgun (WGS) entry which is preliminary data.</text>
</comment>
<name>A0A0V7ZMC2_9CYAN</name>
<dbReference type="SUPFAM" id="SSF51197">
    <property type="entry name" value="Clavaminate synthase-like"/>
    <property type="match status" value="1"/>
</dbReference>
<dbReference type="GO" id="GO:0016706">
    <property type="term" value="F:2-oxoglutarate-dependent dioxygenase activity"/>
    <property type="evidence" value="ECO:0007669"/>
    <property type="project" value="UniProtKB-ARBA"/>
</dbReference>
<evidence type="ECO:0008006" key="3">
    <source>
        <dbReference type="Google" id="ProtNLM"/>
    </source>
</evidence>
<proteinExistence type="predicted"/>
<evidence type="ECO:0000313" key="1">
    <source>
        <dbReference type="EMBL" id="KST65462.1"/>
    </source>
</evidence>
<protein>
    <recommendedName>
        <fullName evidence="3">Phytanoyl-CoA dioxygenase</fullName>
    </recommendedName>
</protein>
<keyword evidence="2" id="KW-1185">Reference proteome</keyword>
<reference evidence="1 2" key="1">
    <citation type="journal article" date="2015" name="Genome Announc.">
        <title>Draft Genome of the Euendolithic (true boring) Cyanobacterium Mastigocoleus testarum strain BC008.</title>
        <authorList>
            <person name="Guida B.S."/>
            <person name="Garcia-Pichel F."/>
        </authorList>
    </citation>
    <scope>NUCLEOTIDE SEQUENCE [LARGE SCALE GENOMIC DNA]</scope>
    <source>
        <strain evidence="1 2">BC008</strain>
    </source>
</reference>
<sequence>MTDITEHNGSIELWPGTHLIRGVGTRIPPSIFEERRKIAPPIRANTKKGSLLIRHTQVWHRGMPNYSGRVRHMVATMHYKYGSDLGEPLKFNKGCEAEFENSILHPNVEFTDEIIDLSPKDSFFGICKDTFFRISPEAFNFAAKLYRGTLKRKG</sequence>
<dbReference type="Gene3D" id="2.60.120.620">
    <property type="entry name" value="q2cbj1_9rhob like domain"/>
    <property type="match status" value="1"/>
</dbReference>
<accession>A0A0V7ZMC2</accession>
<gene>
    <name evidence="1" type="ORF">BC008_41770</name>
</gene>
<evidence type="ECO:0000313" key="2">
    <source>
        <dbReference type="Proteomes" id="UP000053372"/>
    </source>
</evidence>
<dbReference type="Pfam" id="PF05721">
    <property type="entry name" value="PhyH"/>
    <property type="match status" value="1"/>
</dbReference>
<dbReference type="AlphaFoldDB" id="A0A0V7ZMC2"/>
<dbReference type="InterPro" id="IPR008775">
    <property type="entry name" value="Phytyl_CoA_dOase-like"/>
</dbReference>
<organism evidence="1 2">
    <name type="scientific">Mastigocoleus testarum BC008</name>
    <dbReference type="NCBI Taxonomy" id="371196"/>
    <lineage>
        <taxon>Bacteria</taxon>
        <taxon>Bacillati</taxon>
        <taxon>Cyanobacteriota</taxon>
        <taxon>Cyanophyceae</taxon>
        <taxon>Nostocales</taxon>
        <taxon>Hapalosiphonaceae</taxon>
        <taxon>Mastigocoleus</taxon>
    </lineage>
</organism>
<dbReference type="Proteomes" id="UP000053372">
    <property type="component" value="Unassembled WGS sequence"/>
</dbReference>